<dbReference type="AlphaFoldDB" id="A0A1G8C067"/>
<dbReference type="InterPro" id="IPR025535">
    <property type="entry name" value="DUF4421"/>
</dbReference>
<dbReference type="EMBL" id="FNCQ01000025">
    <property type="protein sequence ID" value="SDH38775.1"/>
    <property type="molecule type" value="Genomic_DNA"/>
</dbReference>
<organism evidence="1 2">
    <name type="scientific">Prevotella communis</name>
    <dbReference type="NCBI Taxonomy" id="2913614"/>
    <lineage>
        <taxon>Bacteria</taxon>
        <taxon>Pseudomonadati</taxon>
        <taxon>Bacteroidota</taxon>
        <taxon>Bacteroidia</taxon>
        <taxon>Bacteroidales</taxon>
        <taxon>Prevotellaceae</taxon>
        <taxon>Prevotella</taxon>
    </lineage>
</organism>
<protein>
    <recommendedName>
        <fullName evidence="3">DUF4421 domain-containing protein</fullName>
    </recommendedName>
</protein>
<sequence>MMMMTAPACAQETIPVVLDSVKTDTVVKSAPRKLGLIRRIIRGFDKVDERYIEPQHYVYAAMLQGTRNYDYYTLRSAGDNRQSISFSPDSEVRLGPYAGWRWVFLGYTLSLENLSVNSHKSGFDLSVYSSQIGLDLFYHRTARDFKLRDVNLGHQQDYSALNNVSFDGFTTDITGFNFYYIFNHGKFSYPAAFSQSTIQKISCGSWLAGFGYTQNSFDLDYELLQSVIDEKMGAKRVELDSALQFRNIKYVDFSLSGGYAYNWVFARNWLLGGSLQIAASHKRSTGEMSDKKSRSFSIQNLNLDGIGRFALVYNNMKWYAGCSVVMHTYNFSLSQFSTNNTFGSANLYVGINFGLKKKYREKK</sequence>
<dbReference type="STRING" id="645274.SAMN04487901_1255"/>
<evidence type="ECO:0008006" key="3">
    <source>
        <dbReference type="Google" id="ProtNLM"/>
    </source>
</evidence>
<evidence type="ECO:0000313" key="2">
    <source>
        <dbReference type="Proteomes" id="UP000198779"/>
    </source>
</evidence>
<dbReference type="Proteomes" id="UP000198779">
    <property type="component" value="Unassembled WGS sequence"/>
</dbReference>
<dbReference type="Pfam" id="PF14391">
    <property type="entry name" value="DUF4421"/>
    <property type="match status" value="1"/>
</dbReference>
<name>A0A1G8C067_9BACT</name>
<keyword evidence="2" id="KW-1185">Reference proteome</keyword>
<proteinExistence type="predicted"/>
<evidence type="ECO:0000313" key="1">
    <source>
        <dbReference type="EMBL" id="SDH38775.1"/>
    </source>
</evidence>
<gene>
    <name evidence="1" type="ORF">SAMN04487901_1255</name>
</gene>
<accession>A0A1G8C067</accession>
<reference evidence="2" key="1">
    <citation type="submission" date="2016-10" db="EMBL/GenBank/DDBJ databases">
        <authorList>
            <person name="Varghese N."/>
            <person name="Submissions S."/>
        </authorList>
    </citation>
    <scope>NUCLEOTIDE SEQUENCE [LARGE SCALE GENOMIC DNA]</scope>
    <source>
        <strain evidence="2">BP1-148</strain>
    </source>
</reference>